<dbReference type="InterPro" id="IPR053137">
    <property type="entry name" value="NLR-like"/>
</dbReference>
<organism evidence="2 3">
    <name type="scientific">Fusarium austroamericanum</name>
    <dbReference type="NCBI Taxonomy" id="282268"/>
    <lineage>
        <taxon>Eukaryota</taxon>
        <taxon>Fungi</taxon>
        <taxon>Dikarya</taxon>
        <taxon>Ascomycota</taxon>
        <taxon>Pezizomycotina</taxon>
        <taxon>Sordariomycetes</taxon>
        <taxon>Hypocreomycetidae</taxon>
        <taxon>Hypocreales</taxon>
        <taxon>Nectriaceae</taxon>
        <taxon>Fusarium</taxon>
    </lineage>
</organism>
<dbReference type="PANTHER" id="PTHR46082">
    <property type="entry name" value="ATP/GTP-BINDING PROTEIN-RELATED"/>
    <property type="match status" value="1"/>
</dbReference>
<reference evidence="2 3" key="1">
    <citation type="submission" date="2020-02" db="EMBL/GenBank/DDBJ databases">
        <title>Identification and distribution of gene clusters putatively required for synthesis of sphingolipid metabolism inhibitors in phylogenetically diverse species of the filamentous fungus Fusarium.</title>
        <authorList>
            <person name="Kim H.-S."/>
            <person name="Busman M."/>
            <person name="Brown D.W."/>
            <person name="Divon H."/>
            <person name="Uhlig S."/>
            <person name="Proctor R.H."/>
        </authorList>
    </citation>
    <scope>NUCLEOTIDE SEQUENCE [LARGE SCALE GENOMIC DNA]</scope>
    <source>
        <strain evidence="2 3">NRRL 2903</strain>
    </source>
</reference>
<dbReference type="InterPro" id="IPR035994">
    <property type="entry name" value="Nucleoside_phosphorylase_sf"/>
</dbReference>
<proteinExistence type="predicted"/>
<evidence type="ECO:0000259" key="1">
    <source>
        <dbReference type="Pfam" id="PF01048"/>
    </source>
</evidence>
<name>A0AAN5YZQ8_FUSAU</name>
<protein>
    <recommendedName>
        <fullName evidence="1">Nucleoside phosphorylase domain-containing protein</fullName>
    </recommendedName>
</protein>
<gene>
    <name evidence="2" type="ORF">FAUST_11759</name>
</gene>
<dbReference type="Pfam" id="PF01048">
    <property type="entry name" value="PNP_UDP_1"/>
    <property type="match status" value="1"/>
</dbReference>
<comment type="caution">
    <text evidence="2">The sequence shown here is derived from an EMBL/GenBank/DDBJ whole genome shotgun (WGS) entry which is preliminary data.</text>
</comment>
<dbReference type="Proteomes" id="UP000537989">
    <property type="component" value="Unassembled WGS sequence"/>
</dbReference>
<keyword evidence="3" id="KW-1185">Reference proteome</keyword>
<dbReference type="InterPro" id="IPR000845">
    <property type="entry name" value="Nucleoside_phosphorylase_d"/>
</dbReference>
<evidence type="ECO:0000313" key="2">
    <source>
        <dbReference type="EMBL" id="KAF5227467.1"/>
    </source>
</evidence>
<evidence type="ECO:0000313" key="3">
    <source>
        <dbReference type="Proteomes" id="UP000537989"/>
    </source>
</evidence>
<dbReference type="AlphaFoldDB" id="A0AAN5YZQ8"/>
<dbReference type="EMBL" id="JAAMOD010000586">
    <property type="protein sequence ID" value="KAF5227467.1"/>
    <property type="molecule type" value="Genomic_DNA"/>
</dbReference>
<feature type="domain" description="Nucleoside phosphorylase" evidence="1">
    <location>
        <begin position="90"/>
        <end position="208"/>
    </location>
</feature>
<dbReference type="GO" id="GO:0009116">
    <property type="term" value="P:nucleoside metabolic process"/>
    <property type="evidence" value="ECO:0007669"/>
    <property type="project" value="InterPro"/>
</dbReference>
<dbReference type="SUPFAM" id="SSF53167">
    <property type="entry name" value="Purine and uridine phosphorylases"/>
    <property type="match status" value="1"/>
</dbReference>
<dbReference type="Gene3D" id="3.40.50.1580">
    <property type="entry name" value="Nucleoside phosphorylase domain"/>
    <property type="match status" value="1"/>
</dbReference>
<dbReference type="PANTHER" id="PTHR46082:SF11">
    <property type="entry name" value="AAA+ ATPASE DOMAIN-CONTAINING PROTEIN-RELATED"/>
    <property type="match status" value="1"/>
</dbReference>
<sequence length="224" mass="24635">MPSPSSPRASPVFHETTALLSIKTTSLFILSHKRIPCVDRGAQRESNSVSMNPALLPNCDDHLRLPKRQKTSHSNADSNAENNLPYGRYTIAWICALHFEMAAALAMMDEIHGQLPRRFNDHNTYTLGSIENHNIVIACLPEGQYGTVNAASVLTNVKRTFPLIRHGLMVGIGGAAPTKKDIRLGDIVVGTRIMQYDFGKTLSNGEIQRTAIPKSPEQLPQAIK</sequence>
<accession>A0AAN5YZQ8</accession>
<dbReference type="GO" id="GO:0003824">
    <property type="term" value="F:catalytic activity"/>
    <property type="evidence" value="ECO:0007669"/>
    <property type="project" value="InterPro"/>
</dbReference>